<keyword evidence="2" id="KW-1185">Reference proteome</keyword>
<dbReference type="EMBL" id="DF144291">
    <property type="protein sequence ID" value="GAA56552.1"/>
    <property type="molecule type" value="Genomic_DNA"/>
</dbReference>
<protein>
    <recommendedName>
        <fullName evidence="3">FAR1 domain-containing protein</fullName>
    </recommendedName>
</protein>
<name>G7YUC2_CLOSI</name>
<dbReference type="Proteomes" id="UP000008909">
    <property type="component" value="Unassembled WGS sequence"/>
</dbReference>
<dbReference type="AlphaFoldDB" id="G7YUC2"/>
<evidence type="ECO:0008006" key="3">
    <source>
        <dbReference type="Google" id="ProtNLM"/>
    </source>
</evidence>
<evidence type="ECO:0000313" key="2">
    <source>
        <dbReference type="Proteomes" id="UP000008909"/>
    </source>
</evidence>
<accession>G7YUC2</accession>
<proteinExistence type="predicted"/>
<sequence>MNVFGEKTFIKYQCHRKGSSRRPNDGKRRQLFNPQCKGHFNVGRLGNSFRITRFNMIHNHELLSAKTSWWFNQNRQLILEELETTRRLFECRSHFFSIRLYVRSNFGKYLTNSNFGNIRAQHMFGCNNLKRNVEISELSACSPWTLENNTIAVSFAPVDAPRRGTRTTSASLNMILNDVRALRQRFDHERFDMFALRFSNVVQNSGRQGIPPFTFPPPINQTTDTSIADYDQLPQATLLNLDAPALYQTEFPEGLVIPGPEYPTVHDETTVVDISSSDEEGTVPTLQTGERRAVAVYDAKHHPRAEVINGTSTVSALQGFLEEDNLCAEFGLKDSEKKTKDEQVTGFNLHIVHGGIIEAAFSNPHCNGVLVFCFASKHLTKISCFDLASIHSLW</sequence>
<reference evidence="1" key="1">
    <citation type="journal article" date="2011" name="Genome Biol.">
        <title>The draft genome of the carcinogenic human liver fluke Clonorchis sinensis.</title>
        <authorList>
            <person name="Wang X."/>
            <person name="Chen W."/>
            <person name="Huang Y."/>
            <person name="Sun J."/>
            <person name="Men J."/>
            <person name="Liu H."/>
            <person name="Luo F."/>
            <person name="Guo L."/>
            <person name="Lv X."/>
            <person name="Deng C."/>
            <person name="Zhou C."/>
            <person name="Fan Y."/>
            <person name="Li X."/>
            <person name="Huang L."/>
            <person name="Hu Y."/>
            <person name="Liang C."/>
            <person name="Hu X."/>
            <person name="Xu J."/>
            <person name="Yu X."/>
        </authorList>
    </citation>
    <scope>NUCLEOTIDE SEQUENCE [LARGE SCALE GENOMIC DNA]</scope>
    <source>
        <strain evidence="1">Henan</strain>
    </source>
</reference>
<reference key="2">
    <citation type="submission" date="2011-10" db="EMBL/GenBank/DDBJ databases">
        <title>The genome and transcriptome sequence of Clonorchis sinensis provide insights into the carcinogenic liver fluke.</title>
        <authorList>
            <person name="Wang X."/>
            <person name="Huang Y."/>
            <person name="Chen W."/>
            <person name="Liu H."/>
            <person name="Guo L."/>
            <person name="Chen Y."/>
            <person name="Luo F."/>
            <person name="Zhou W."/>
            <person name="Sun J."/>
            <person name="Mao Q."/>
            <person name="Liang P."/>
            <person name="Zhou C."/>
            <person name="Tian Y."/>
            <person name="Men J."/>
            <person name="Lv X."/>
            <person name="Huang L."/>
            <person name="Zhou J."/>
            <person name="Hu Y."/>
            <person name="Li R."/>
            <person name="Zhang F."/>
            <person name="Lei H."/>
            <person name="Li X."/>
            <person name="Hu X."/>
            <person name="Liang C."/>
            <person name="Xu J."/>
            <person name="Wu Z."/>
            <person name="Yu X."/>
        </authorList>
    </citation>
    <scope>NUCLEOTIDE SEQUENCE</scope>
    <source>
        <strain>Henan</strain>
    </source>
</reference>
<organism evidence="1 2">
    <name type="scientific">Clonorchis sinensis</name>
    <name type="common">Chinese liver fluke</name>
    <dbReference type="NCBI Taxonomy" id="79923"/>
    <lineage>
        <taxon>Eukaryota</taxon>
        <taxon>Metazoa</taxon>
        <taxon>Spiralia</taxon>
        <taxon>Lophotrochozoa</taxon>
        <taxon>Platyhelminthes</taxon>
        <taxon>Trematoda</taxon>
        <taxon>Digenea</taxon>
        <taxon>Opisthorchiida</taxon>
        <taxon>Opisthorchiata</taxon>
        <taxon>Opisthorchiidae</taxon>
        <taxon>Clonorchis</taxon>
    </lineage>
</organism>
<gene>
    <name evidence="1" type="ORF">CLF_111091</name>
</gene>
<evidence type="ECO:0000313" key="1">
    <source>
        <dbReference type="EMBL" id="GAA56552.1"/>
    </source>
</evidence>